<keyword evidence="4 8" id="KW-0808">Transferase</keyword>
<feature type="region of interest" description="Disordered" evidence="9">
    <location>
        <begin position="47"/>
        <end position="83"/>
    </location>
</feature>
<dbReference type="InterPro" id="IPR006222">
    <property type="entry name" value="GCVT_N"/>
</dbReference>
<comment type="subcellular location">
    <subcellularLocation>
        <location evidence="8">Mitochondrion</location>
    </subcellularLocation>
</comment>
<dbReference type="InterPro" id="IPR028896">
    <property type="entry name" value="GcvT/YgfZ/DmdA"/>
</dbReference>
<feature type="compositionally biased region" description="Polar residues" evidence="9">
    <location>
        <begin position="50"/>
        <end position="64"/>
    </location>
</feature>
<comment type="function">
    <text evidence="8">The glycine cleavage system catalyzes the degradation of glycine.</text>
</comment>
<comment type="catalytic activity">
    <reaction evidence="6 8">
        <text>N(6)-[(R)-S(8)-aminomethyldihydrolipoyl]-L-lysyl-[protein] + (6S)-5,6,7,8-tetrahydrofolate = N(6)-[(R)-dihydrolipoyl]-L-lysyl-[protein] + (6R)-5,10-methylene-5,6,7,8-tetrahydrofolate + NH4(+)</text>
        <dbReference type="Rhea" id="RHEA:16945"/>
        <dbReference type="Rhea" id="RHEA-COMP:10475"/>
        <dbReference type="Rhea" id="RHEA-COMP:10492"/>
        <dbReference type="ChEBI" id="CHEBI:15636"/>
        <dbReference type="ChEBI" id="CHEBI:28938"/>
        <dbReference type="ChEBI" id="CHEBI:57453"/>
        <dbReference type="ChEBI" id="CHEBI:83100"/>
        <dbReference type="ChEBI" id="CHEBI:83143"/>
        <dbReference type="EC" id="2.1.2.10"/>
    </reaction>
</comment>
<evidence type="ECO:0000256" key="4">
    <source>
        <dbReference type="ARBA" id="ARBA00022679"/>
    </source>
</evidence>
<dbReference type="EC" id="2.1.2.10" evidence="2 8"/>
<feature type="domain" description="Aminomethyltransferase C-terminal" evidence="11">
    <location>
        <begin position="399"/>
        <end position="477"/>
    </location>
</feature>
<comment type="subunit">
    <text evidence="8">The glycine cleavage system is composed of four proteins: P, T, L and H.</text>
</comment>
<keyword evidence="13" id="KW-1185">Reference proteome</keyword>
<dbReference type="GO" id="GO:0005739">
    <property type="term" value="C:mitochondrion"/>
    <property type="evidence" value="ECO:0007669"/>
    <property type="project" value="UniProtKB-SubCell"/>
</dbReference>
<dbReference type="InterPro" id="IPR006223">
    <property type="entry name" value="GcvT"/>
</dbReference>
<evidence type="ECO:0000256" key="8">
    <source>
        <dbReference type="RuleBase" id="RU003981"/>
    </source>
</evidence>
<organism evidence="12 13">
    <name type="scientific">Dimargaris verticillata</name>
    <dbReference type="NCBI Taxonomy" id="2761393"/>
    <lineage>
        <taxon>Eukaryota</taxon>
        <taxon>Fungi</taxon>
        <taxon>Fungi incertae sedis</taxon>
        <taxon>Zoopagomycota</taxon>
        <taxon>Kickxellomycotina</taxon>
        <taxon>Dimargaritomycetes</taxon>
        <taxon>Dimargaritales</taxon>
        <taxon>Dimargaritaceae</taxon>
        <taxon>Dimargaris</taxon>
    </lineage>
</organism>
<sequence length="485" mass="51821">MYPGALRLAGPVRTLPGTFRVSIRAFAVAARATSTTTVWDLPHSRRSLAQPGSVSHQSLGYRSTNSHRERRGLTTVSDAESPSAANLQRTPLYDFHLAHGAKMVPFAGYAMPLQYSSQGLVTSHQHTRTACSLFDVSHMVQVRVIGAGRVAFLEQLVVGDIQALKPGQMTLSLLTNENGGIIDDTVITNQPHWFDGTAANNGPDGVASPSEPALYMVLNAACADKDLAHLRNAVQALGLDVTVSVVTDCALLALQGPKAAAVLERLAGQSFAHLAFMHAKMATLGGIQCHVARCGYTGEDGFEISVPADQATHLAEQLLADSTVELAGLAVRDSLRLEAGLCLYGHDLDETTTPVEAGLTWTIGKRRRQPGADNFPGAAVILPQIKVKGTSAGYSPPSRRRVGLVVEKSPAREHAVIYNQDQQPIGVVTSGMPSPTTRGLNIAMGYVQDGYHKKDTELLVGVRKRLNPAKVVKMPFVPAQYYKGA</sequence>
<dbReference type="PANTHER" id="PTHR43757">
    <property type="entry name" value="AMINOMETHYLTRANSFERASE"/>
    <property type="match status" value="1"/>
</dbReference>
<dbReference type="NCBIfam" id="NF001567">
    <property type="entry name" value="PRK00389.1"/>
    <property type="match status" value="1"/>
</dbReference>
<dbReference type="SUPFAM" id="SSF101790">
    <property type="entry name" value="Aminomethyltransferase beta-barrel domain"/>
    <property type="match status" value="1"/>
</dbReference>
<dbReference type="InterPro" id="IPR027266">
    <property type="entry name" value="TrmE/GcvT-like"/>
</dbReference>
<feature type="domain" description="GCVT N-terminal" evidence="10">
    <location>
        <begin position="210"/>
        <end position="365"/>
    </location>
</feature>
<evidence type="ECO:0000256" key="7">
    <source>
        <dbReference type="PIRSR" id="PIRSR006487-1"/>
    </source>
</evidence>
<dbReference type="Proteomes" id="UP001151582">
    <property type="component" value="Unassembled WGS sequence"/>
</dbReference>
<evidence type="ECO:0000313" key="12">
    <source>
        <dbReference type="EMBL" id="KAJ1983440.1"/>
    </source>
</evidence>
<dbReference type="SUPFAM" id="SSF103025">
    <property type="entry name" value="Folate-binding domain"/>
    <property type="match status" value="1"/>
</dbReference>
<name>A0A9W8B3X1_9FUNG</name>
<dbReference type="GO" id="GO:0004047">
    <property type="term" value="F:aminomethyltransferase activity"/>
    <property type="evidence" value="ECO:0007669"/>
    <property type="project" value="UniProtKB-EC"/>
</dbReference>
<feature type="binding site" evidence="7">
    <location>
        <position position="303"/>
    </location>
    <ligand>
        <name>substrate</name>
    </ligand>
</feature>
<dbReference type="NCBIfam" id="TIGR00528">
    <property type="entry name" value="gcvT"/>
    <property type="match status" value="1"/>
</dbReference>
<dbReference type="InterPro" id="IPR029043">
    <property type="entry name" value="GcvT/YgfZ_C"/>
</dbReference>
<dbReference type="Gene3D" id="2.40.30.110">
    <property type="entry name" value="Aminomethyltransferase beta-barrel domains"/>
    <property type="match status" value="1"/>
</dbReference>
<keyword evidence="8" id="KW-0496">Mitochondrion</keyword>
<dbReference type="Gene3D" id="4.10.1250.10">
    <property type="entry name" value="Aminomethyltransferase fragment"/>
    <property type="match status" value="1"/>
</dbReference>
<feature type="domain" description="GCVT N-terminal" evidence="10">
    <location>
        <begin position="92"/>
        <end position="189"/>
    </location>
</feature>
<dbReference type="Gene3D" id="3.30.70.1400">
    <property type="entry name" value="Aminomethyltransferase beta-barrel domains"/>
    <property type="match status" value="1"/>
</dbReference>
<dbReference type="GO" id="GO:0008483">
    <property type="term" value="F:transaminase activity"/>
    <property type="evidence" value="ECO:0007669"/>
    <property type="project" value="UniProtKB-KW"/>
</dbReference>
<feature type="compositionally biased region" description="Polar residues" evidence="9">
    <location>
        <begin position="74"/>
        <end position="83"/>
    </location>
</feature>
<dbReference type="InterPro" id="IPR013977">
    <property type="entry name" value="GcvT_C"/>
</dbReference>
<dbReference type="AlphaFoldDB" id="A0A9W8B3X1"/>
<evidence type="ECO:0000256" key="6">
    <source>
        <dbReference type="ARBA" id="ARBA00047665"/>
    </source>
</evidence>
<evidence type="ECO:0000259" key="11">
    <source>
        <dbReference type="Pfam" id="PF08669"/>
    </source>
</evidence>
<dbReference type="GO" id="GO:0006546">
    <property type="term" value="P:glycine catabolic process"/>
    <property type="evidence" value="ECO:0007669"/>
    <property type="project" value="InterPro"/>
</dbReference>
<evidence type="ECO:0000256" key="5">
    <source>
        <dbReference type="ARBA" id="ARBA00031395"/>
    </source>
</evidence>
<dbReference type="OrthoDB" id="10263536at2759"/>
<keyword evidence="3 8" id="KW-0032">Aminotransferase</keyword>
<dbReference type="Gene3D" id="3.30.1360.120">
    <property type="entry name" value="Probable tRNA modification gtpase trme, domain 1"/>
    <property type="match status" value="1"/>
</dbReference>
<dbReference type="Pfam" id="PF08669">
    <property type="entry name" value="GCV_T_C"/>
    <property type="match status" value="1"/>
</dbReference>
<protein>
    <recommendedName>
        <fullName evidence="2 8">Aminomethyltransferase</fullName>
        <ecNumber evidence="2 8">2.1.2.10</ecNumber>
    </recommendedName>
    <alternativeName>
        <fullName evidence="5 8">Glycine cleavage system T protein</fullName>
    </alternativeName>
</protein>
<evidence type="ECO:0000259" key="10">
    <source>
        <dbReference type="Pfam" id="PF01571"/>
    </source>
</evidence>
<evidence type="ECO:0000256" key="3">
    <source>
        <dbReference type="ARBA" id="ARBA00022576"/>
    </source>
</evidence>
<evidence type="ECO:0000256" key="2">
    <source>
        <dbReference type="ARBA" id="ARBA00012616"/>
    </source>
</evidence>
<reference evidence="12" key="1">
    <citation type="submission" date="2022-07" db="EMBL/GenBank/DDBJ databases">
        <title>Phylogenomic reconstructions and comparative analyses of Kickxellomycotina fungi.</title>
        <authorList>
            <person name="Reynolds N.K."/>
            <person name="Stajich J.E."/>
            <person name="Barry K."/>
            <person name="Grigoriev I.V."/>
            <person name="Crous P."/>
            <person name="Smith M.E."/>
        </authorList>
    </citation>
    <scope>NUCLEOTIDE SEQUENCE</scope>
    <source>
        <strain evidence="12">RSA 567</strain>
    </source>
</reference>
<proteinExistence type="inferred from homology"/>
<comment type="similarity">
    <text evidence="1 8">Belongs to the GcvT family.</text>
</comment>
<dbReference type="PANTHER" id="PTHR43757:SF2">
    <property type="entry name" value="AMINOMETHYLTRANSFERASE, MITOCHONDRIAL"/>
    <property type="match status" value="1"/>
</dbReference>
<gene>
    <name evidence="12" type="ORF">H4R34_001274</name>
</gene>
<evidence type="ECO:0000313" key="13">
    <source>
        <dbReference type="Proteomes" id="UP001151582"/>
    </source>
</evidence>
<accession>A0A9W8B3X1</accession>
<dbReference type="GO" id="GO:0005960">
    <property type="term" value="C:glycine cleavage complex"/>
    <property type="evidence" value="ECO:0007669"/>
    <property type="project" value="InterPro"/>
</dbReference>
<keyword evidence="8" id="KW-0809">Transit peptide</keyword>
<dbReference type="FunFam" id="4.10.1250.10:FF:000002">
    <property type="entry name" value="Aminomethyltransferase"/>
    <property type="match status" value="1"/>
</dbReference>
<dbReference type="PIRSF" id="PIRSF006487">
    <property type="entry name" value="GcvT"/>
    <property type="match status" value="1"/>
</dbReference>
<evidence type="ECO:0000256" key="1">
    <source>
        <dbReference type="ARBA" id="ARBA00008609"/>
    </source>
</evidence>
<dbReference type="FunFam" id="2.40.30.110:FF:000002">
    <property type="entry name" value="Aminomethyltransferase"/>
    <property type="match status" value="1"/>
</dbReference>
<comment type="caution">
    <text evidence="12">The sequence shown here is derived from an EMBL/GenBank/DDBJ whole genome shotgun (WGS) entry which is preliminary data.</text>
</comment>
<evidence type="ECO:0000256" key="9">
    <source>
        <dbReference type="SAM" id="MobiDB-lite"/>
    </source>
</evidence>
<dbReference type="Pfam" id="PF01571">
    <property type="entry name" value="GCV_T"/>
    <property type="match status" value="2"/>
</dbReference>
<dbReference type="EMBL" id="JANBQB010000055">
    <property type="protein sequence ID" value="KAJ1983440.1"/>
    <property type="molecule type" value="Genomic_DNA"/>
</dbReference>